<dbReference type="PANTHER" id="PTHR12787">
    <property type="entry name" value="RIBOSOMAL RNA-PROCESSING PROTEIN 8"/>
    <property type="match status" value="1"/>
</dbReference>
<dbReference type="GO" id="GO:0005730">
    <property type="term" value="C:nucleolus"/>
    <property type="evidence" value="ECO:0007669"/>
    <property type="project" value="TreeGrafter"/>
</dbReference>
<reference evidence="1" key="5">
    <citation type="journal article" date="2021" name="G3 (Bethesda)">
        <title>Aegilops tauschii genome assembly Aet v5.0 features greater sequence contiguity and improved annotation.</title>
        <authorList>
            <person name="Wang L."/>
            <person name="Zhu T."/>
            <person name="Rodriguez J.C."/>
            <person name="Deal K.R."/>
            <person name="Dubcovsky J."/>
            <person name="McGuire P.E."/>
            <person name="Lux T."/>
            <person name="Spannagl M."/>
            <person name="Mayer K.F.X."/>
            <person name="Baldrich P."/>
            <person name="Meyers B.C."/>
            <person name="Huo N."/>
            <person name="Gu Y.Q."/>
            <person name="Zhou H."/>
            <person name="Devos K.M."/>
            <person name="Bennetzen J.L."/>
            <person name="Unver T."/>
            <person name="Budak H."/>
            <person name="Gulick P.J."/>
            <person name="Galiba G."/>
            <person name="Kalapos B."/>
            <person name="Nelson D.R."/>
            <person name="Li P."/>
            <person name="You F.M."/>
            <person name="Luo M.C."/>
            <person name="Dvorak J."/>
        </authorList>
    </citation>
    <scope>NUCLEOTIDE SEQUENCE [LARGE SCALE GENOMIC DNA]</scope>
    <source>
        <strain evidence="1">cv. AL8/78</strain>
    </source>
</reference>
<organism evidence="1 2">
    <name type="scientific">Aegilops tauschii subsp. strangulata</name>
    <name type="common">Goatgrass</name>
    <dbReference type="NCBI Taxonomy" id="200361"/>
    <lineage>
        <taxon>Eukaryota</taxon>
        <taxon>Viridiplantae</taxon>
        <taxon>Streptophyta</taxon>
        <taxon>Embryophyta</taxon>
        <taxon>Tracheophyta</taxon>
        <taxon>Spermatophyta</taxon>
        <taxon>Magnoliopsida</taxon>
        <taxon>Liliopsida</taxon>
        <taxon>Poales</taxon>
        <taxon>Poaceae</taxon>
        <taxon>BOP clade</taxon>
        <taxon>Pooideae</taxon>
        <taxon>Triticodae</taxon>
        <taxon>Triticeae</taxon>
        <taxon>Triticinae</taxon>
        <taxon>Aegilops</taxon>
    </lineage>
</organism>
<protein>
    <submittedName>
        <fullName evidence="1">Uncharacterized protein</fullName>
    </submittedName>
</protein>
<accession>A0A453NZB7</accession>
<name>A0A453NZB7_AEGTS</name>
<dbReference type="InterPro" id="IPR029063">
    <property type="entry name" value="SAM-dependent_MTases_sf"/>
</dbReference>
<sequence length="60" mass="7177">KNKVFSIDLVSDDPSVIACDMAHDEKNKMFVLFYFRKKEKSKVAKNIEWPQLKPCLYKRR</sequence>
<dbReference type="InterPro" id="IPR007823">
    <property type="entry name" value="RRP8"/>
</dbReference>
<reference evidence="1" key="4">
    <citation type="submission" date="2019-03" db="UniProtKB">
        <authorList>
            <consortium name="EnsemblPlants"/>
        </authorList>
    </citation>
    <scope>IDENTIFICATION</scope>
</reference>
<dbReference type="Gramene" id="AET6Gv20555300.10">
    <property type="protein sequence ID" value="AET6Gv20555300.10"/>
    <property type="gene ID" value="AET6Gv20555300"/>
</dbReference>
<dbReference type="Proteomes" id="UP000015105">
    <property type="component" value="Chromosome 6D"/>
</dbReference>
<evidence type="ECO:0000313" key="2">
    <source>
        <dbReference type="Proteomes" id="UP000015105"/>
    </source>
</evidence>
<reference evidence="1" key="3">
    <citation type="journal article" date="2017" name="Nature">
        <title>Genome sequence of the progenitor of the wheat D genome Aegilops tauschii.</title>
        <authorList>
            <person name="Luo M.C."/>
            <person name="Gu Y.Q."/>
            <person name="Puiu D."/>
            <person name="Wang H."/>
            <person name="Twardziok S.O."/>
            <person name="Deal K.R."/>
            <person name="Huo N."/>
            <person name="Zhu T."/>
            <person name="Wang L."/>
            <person name="Wang Y."/>
            <person name="McGuire P.E."/>
            <person name="Liu S."/>
            <person name="Long H."/>
            <person name="Ramasamy R.K."/>
            <person name="Rodriguez J.C."/>
            <person name="Van S.L."/>
            <person name="Yuan L."/>
            <person name="Wang Z."/>
            <person name="Xia Z."/>
            <person name="Xiao L."/>
            <person name="Anderson O.D."/>
            <person name="Ouyang S."/>
            <person name="Liang Y."/>
            <person name="Zimin A.V."/>
            <person name="Pertea G."/>
            <person name="Qi P."/>
            <person name="Bennetzen J.L."/>
            <person name="Dai X."/>
            <person name="Dawson M.W."/>
            <person name="Muller H.G."/>
            <person name="Kugler K."/>
            <person name="Rivarola-Duarte L."/>
            <person name="Spannagl M."/>
            <person name="Mayer K.F.X."/>
            <person name="Lu F.H."/>
            <person name="Bevan M.W."/>
            <person name="Leroy P."/>
            <person name="Li P."/>
            <person name="You F.M."/>
            <person name="Sun Q."/>
            <person name="Liu Z."/>
            <person name="Lyons E."/>
            <person name="Wicker T."/>
            <person name="Salzberg S.L."/>
            <person name="Devos K.M."/>
            <person name="Dvorak J."/>
        </authorList>
    </citation>
    <scope>NUCLEOTIDE SEQUENCE [LARGE SCALE GENOMIC DNA]</scope>
    <source>
        <strain evidence="1">cv. AL8/78</strain>
    </source>
</reference>
<dbReference type="Gene3D" id="3.40.50.150">
    <property type="entry name" value="Vaccinia Virus protein VP39"/>
    <property type="match status" value="1"/>
</dbReference>
<reference evidence="2" key="1">
    <citation type="journal article" date="2014" name="Science">
        <title>Ancient hybridizations among the ancestral genomes of bread wheat.</title>
        <authorList>
            <consortium name="International Wheat Genome Sequencing Consortium,"/>
            <person name="Marcussen T."/>
            <person name="Sandve S.R."/>
            <person name="Heier L."/>
            <person name="Spannagl M."/>
            <person name="Pfeifer M."/>
            <person name="Jakobsen K.S."/>
            <person name="Wulff B.B."/>
            <person name="Steuernagel B."/>
            <person name="Mayer K.F."/>
            <person name="Olsen O.A."/>
        </authorList>
    </citation>
    <scope>NUCLEOTIDE SEQUENCE [LARGE SCALE GENOMIC DNA]</scope>
    <source>
        <strain evidence="2">cv. AL8/78</strain>
    </source>
</reference>
<dbReference type="AlphaFoldDB" id="A0A453NZB7"/>
<dbReference type="GO" id="GO:0008168">
    <property type="term" value="F:methyltransferase activity"/>
    <property type="evidence" value="ECO:0007669"/>
    <property type="project" value="InterPro"/>
</dbReference>
<evidence type="ECO:0000313" key="1">
    <source>
        <dbReference type="EnsemblPlants" id="AET6Gv20555300.10"/>
    </source>
</evidence>
<dbReference type="PANTHER" id="PTHR12787:SF0">
    <property type="entry name" value="RIBOSOMAL RNA-PROCESSING PROTEIN 8"/>
    <property type="match status" value="1"/>
</dbReference>
<dbReference type="EnsemblPlants" id="AET6Gv20555300.10">
    <property type="protein sequence ID" value="AET6Gv20555300.10"/>
    <property type="gene ID" value="AET6Gv20555300"/>
</dbReference>
<keyword evidence="2" id="KW-1185">Reference proteome</keyword>
<proteinExistence type="predicted"/>
<reference evidence="2" key="2">
    <citation type="journal article" date="2017" name="Nat. Plants">
        <title>The Aegilops tauschii genome reveals multiple impacts of transposons.</title>
        <authorList>
            <person name="Zhao G."/>
            <person name="Zou C."/>
            <person name="Li K."/>
            <person name="Wang K."/>
            <person name="Li T."/>
            <person name="Gao L."/>
            <person name="Zhang X."/>
            <person name="Wang H."/>
            <person name="Yang Z."/>
            <person name="Liu X."/>
            <person name="Jiang W."/>
            <person name="Mao L."/>
            <person name="Kong X."/>
            <person name="Jiao Y."/>
            <person name="Jia J."/>
        </authorList>
    </citation>
    <scope>NUCLEOTIDE SEQUENCE [LARGE SCALE GENOMIC DNA]</scope>
    <source>
        <strain evidence="2">cv. AL8/78</strain>
    </source>
</reference>